<name>A0A0R2H0K2_9FIRM</name>
<evidence type="ECO:0000256" key="1">
    <source>
        <dbReference type="ARBA" id="ARBA00010641"/>
    </source>
</evidence>
<dbReference type="InterPro" id="IPR014284">
    <property type="entry name" value="RNA_pol_sigma-70_dom"/>
</dbReference>
<dbReference type="Gene3D" id="1.10.10.10">
    <property type="entry name" value="Winged helix-like DNA-binding domain superfamily/Winged helix DNA-binding domain"/>
    <property type="match status" value="1"/>
</dbReference>
<dbReference type="InterPro" id="IPR013324">
    <property type="entry name" value="RNA_pol_sigma_r3/r4-like"/>
</dbReference>
<feature type="domain" description="RNA polymerase sigma factor 70 region 4 type 2" evidence="6">
    <location>
        <begin position="138"/>
        <end position="189"/>
    </location>
</feature>
<evidence type="ECO:0000256" key="2">
    <source>
        <dbReference type="ARBA" id="ARBA00023015"/>
    </source>
</evidence>
<dbReference type="RefSeq" id="WP_029071081.1">
    <property type="nucleotide sequence ID" value="NZ_JNKN01000058.1"/>
</dbReference>
<protein>
    <recommendedName>
        <fullName evidence="6">RNA polymerase sigma factor 70 region 4 type 2 domain-containing protein</fullName>
    </recommendedName>
</protein>
<dbReference type="InterPro" id="IPR039425">
    <property type="entry name" value="RNA_pol_sigma-70-like"/>
</dbReference>
<sequence>MDNAEVQELIYLSRCGSALAMRNIYAYYYRIMIKIAHRIYANQCRVMDYDDLIQIGTSIFKNVLCSYRLDGGAKFNTYASVCCTRRMQSAIKSQVRRLSYLSLDEQYKDSSRTFFDIVADGSGDYSPEGQCHKEEMKLCIRECLSHVSKRDRYIFEMVRMGYSEEEVSRQLHVPIKTVYNAMYRVSKKLKSSLSLEKRYMKKDVM</sequence>
<evidence type="ECO:0000256" key="5">
    <source>
        <dbReference type="ARBA" id="ARBA00023163"/>
    </source>
</evidence>
<gene>
    <name evidence="7" type="ORF">IV49_GL001852</name>
</gene>
<dbReference type="SUPFAM" id="SSF88946">
    <property type="entry name" value="Sigma2 domain of RNA polymerase sigma factors"/>
    <property type="match status" value="1"/>
</dbReference>
<dbReference type="InterPro" id="IPR036388">
    <property type="entry name" value="WH-like_DNA-bd_sf"/>
</dbReference>
<dbReference type="GO" id="GO:0016987">
    <property type="term" value="F:sigma factor activity"/>
    <property type="evidence" value="ECO:0007669"/>
    <property type="project" value="UniProtKB-KW"/>
</dbReference>
<evidence type="ECO:0000313" key="7">
    <source>
        <dbReference type="EMBL" id="KRN46248.1"/>
    </source>
</evidence>
<dbReference type="PANTHER" id="PTHR43133">
    <property type="entry name" value="RNA POLYMERASE ECF-TYPE SIGMA FACTO"/>
    <property type="match status" value="1"/>
</dbReference>
<dbReference type="AlphaFoldDB" id="A0A0R2H0K2"/>
<evidence type="ECO:0000313" key="8">
    <source>
        <dbReference type="Proteomes" id="UP000051841"/>
    </source>
</evidence>
<keyword evidence="2" id="KW-0805">Transcription regulation</keyword>
<reference evidence="7 8" key="1">
    <citation type="journal article" date="2015" name="Genome Announc.">
        <title>Expanding the biotechnology potential of lactobacilli through comparative genomics of 213 strains and associated genera.</title>
        <authorList>
            <person name="Sun Z."/>
            <person name="Harris H.M."/>
            <person name="McCann A."/>
            <person name="Guo C."/>
            <person name="Argimon S."/>
            <person name="Zhang W."/>
            <person name="Yang X."/>
            <person name="Jeffery I.B."/>
            <person name="Cooney J.C."/>
            <person name="Kagawa T.F."/>
            <person name="Liu W."/>
            <person name="Song Y."/>
            <person name="Salvetti E."/>
            <person name="Wrobel A."/>
            <person name="Rasinkangas P."/>
            <person name="Parkhill J."/>
            <person name="Rea M.C."/>
            <person name="O'Sullivan O."/>
            <person name="Ritari J."/>
            <person name="Douillard F.P."/>
            <person name="Paul Ross R."/>
            <person name="Yang R."/>
            <person name="Briner A.E."/>
            <person name="Felis G.E."/>
            <person name="de Vos W.M."/>
            <person name="Barrangou R."/>
            <person name="Klaenhammer T.R."/>
            <person name="Caufield P.W."/>
            <person name="Cui Y."/>
            <person name="Zhang H."/>
            <person name="O'Toole P.W."/>
        </authorList>
    </citation>
    <scope>NUCLEOTIDE SEQUENCE [LARGE SCALE GENOMIC DNA]</scope>
    <source>
        <strain evidence="7 8">DSM 20405</strain>
    </source>
</reference>
<keyword evidence="4" id="KW-0238">DNA-binding</keyword>
<dbReference type="EMBL" id="JQBL01000061">
    <property type="protein sequence ID" value="KRN46248.1"/>
    <property type="molecule type" value="Genomic_DNA"/>
</dbReference>
<organism evidence="7 8">
    <name type="scientific">Kandleria vitulina DSM 20405</name>
    <dbReference type="NCBI Taxonomy" id="1410657"/>
    <lineage>
        <taxon>Bacteria</taxon>
        <taxon>Bacillati</taxon>
        <taxon>Bacillota</taxon>
        <taxon>Erysipelotrichia</taxon>
        <taxon>Erysipelotrichales</taxon>
        <taxon>Coprobacillaceae</taxon>
        <taxon>Kandleria</taxon>
    </lineage>
</organism>
<dbReference type="Pfam" id="PF08281">
    <property type="entry name" value="Sigma70_r4_2"/>
    <property type="match status" value="1"/>
</dbReference>
<dbReference type="PATRIC" id="fig|1410657.5.peg.1911"/>
<keyword evidence="8" id="KW-1185">Reference proteome</keyword>
<keyword evidence="3" id="KW-0731">Sigma factor</keyword>
<dbReference type="NCBIfam" id="TIGR02937">
    <property type="entry name" value="sigma70-ECF"/>
    <property type="match status" value="1"/>
</dbReference>
<proteinExistence type="inferred from homology"/>
<evidence type="ECO:0000256" key="3">
    <source>
        <dbReference type="ARBA" id="ARBA00023082"/>
    </source>
</evidence>
<dbReference type="GO" id="GO:0006352">
    <property type="term" value="P:DNA-templated transcription initiation"/>
    <property type="evidence" value="ECO:0007669"/>
    <property type="project" value="InterPro"/>
</dbReference>
<dbReference type="SUPFAM" id="SSF88659">
    <property type="entry name" value="Sigma3 and sigma4 domains of RNA polymerase sigma factors"/>
    <property type="match status" value="1"/>
</dbReference>
<dbReference type="GO" id="GO:0003677">
    <property type="term" value="F:DNA binding"/>
    <property type="evidence" value="ECO:0007669"/>
    <property type="project" value="UniProtKB-KW"/>
</dbReference>
<accession>A0A0R2H0K2</accession>
<dbReference type="InterPro" id="IPR013325">
    <property type="entry name" value="RNA_pol_sigma_r2"/>
</dbReference>
<dbReference type="Proteomes" id="UP000051841">
    <property type="component" value="Unassembled WGS sequence"/>
</dbReference>
<dbReference type="PANTHER" id="PTHR43133:SF8">
    <property type="entry name" value="RNA POLYMERASE SIGMA FACTOR HI_1459-RELATED"/>
    <property type="match status" value="1"/>
</dbReference>
<comment type="similarity">
    <text evidence="1">Belongs to the sigma-70 factor family. ECF subfamily.</text>
</comment>
<dbReference type="Gene3D" id="1.10.1740.10">
    <property type="match status" value="1"/>
</dbReference>
<evidence type="ECO:0000259" key="6">
    <source>
        <dbReference type="Pfam" id="PF08281"/>
    </source>
</evidence>
<evidence type="ECO:0000256" key="4">
    <source>
        <dbReference type="ARBA" id="ARBA00023125"/>
    </source>
</evidence>
<comment type="caution">
    <text evidence="7">The sequence shown here is derived from an EMBL/GenBank/DDBJ whole genome shotgun (WGS) entry which is preliminary data.</text>
</comment>
<dbReference type="InterPro" id="IPR013249">
    <property type="entry name" value="RNA_pol_sigma70_r4_t2"/>
</dbReference>
<keyword evidence="5" id="KW-0804">Transcription</keyword>